<evidence type="ECO:0000256" key="9">
    <source>
        <dbReference type="ARBA" id="ARBA00023242"/>
    </source>
</evidence>
<evidence type="ECO:0000256" key="6">
    <source>
        <dbReference type="ARBA" id="ARBA00022833"/>
    </source>
</evidence>
<evidence type="ECO:0000256" key="3">
    <source>
        <dbReference type="ARBA" id="ARBA00022723"/>
    </source>
</evidence>
<reference evidence="13" key="2">
    <citation type="submission" date="2025-08" db="UniProtKB">
        <authorList>
            <consortium name="Ensembl"/>
        </authorList>
    </citation>
    <scope>IDENTIFICATION</scope>
</reference>
<feature type="domain" description="C2H2-type" evidence="12">
    <location>
        <begin position="251"/>
        <end position="278"/>
    </location>
</feature>
<dbReference type="GO" id="GO:0000981">
    <property type="term" value="F:DNA-binding transcription factor activity, RNA polymerase II-specific"/>
    <property type="evidence" value="ECO:0007669"/>
    <property type="project" value="TreeGrafter"/>
</dbReference>
<protein>
    <recommendedName>
        <fullName evidence="12">C2H2-type domain-containing protein</fullName>
    </recommendedName>
</protein>
<feature type="domain" description="C2H2-type" evidence="12">
    <location>
        <begin position="167"/>
        <end position="194"/>
    </location>
</feature>
<dbReference type="OrthoDB" id="9892686at2759"/>
<dbReference type="Ensembl" id="ENSGEVT00005017287.1">
    <property type="protein sequence ID" value="ENSGEVP00005016460.1"/>
    <property type="gene ID" value="ENSGEVG00005011663.1"/>
</dbReference>
<evidence type="ECO:0000256" key="5">
    <source>
        <dbReference type="ARBA" id="ARBA00022771"/>
    </source>
</evidence>
<feature type="region of interest" description="Disordered" evidence="11">
    <location>
        <begin position="106"/>
        <end position="136"/>
    </location>
</feature>
<keyword evidence="9" id="KW-0539">Nucleus</keyword>
<organism evidence="13 14">
    <name type="scientific">Gopherus evgoodei</name>
    <name type="common">Goodes thornscrub tortoise</name>
    <dbReference type="NCBI Taxonomy" id="1825980"/>
    <lineage>
        <taxon>Eukaryota</taxon>
        <taxon>Metazoa</taxon>
        <taxon>Chordata</taxon>
        <taxon>Craniata</taxon>
        <taxon>Vertebrata</taxon>
        <taxon>Euteleostomi</taxon>
        <taxon>Archelosauria</taxon>
        <taxon>Testudinata</taxon>
        <taxon>Testudines</taxon>
        <taxon>Cryptodira</taxon>
        <taxon>Durocryptodira</taxon>
        <taxon>Testudinoidea</taxon>
        <taxon>Testudinidae</taxon>
        <taxon>Gopherus</taxon>
    </lineage>
</organism>
<keyword evidence="6" id="KW-0862">Zinc</keyword>
<keyword evidence="7" id="KW-0805">Transcription regulation</keyword>
<dbReference type="FunFam" id="3.30.160.60:FF:002343">
    <property type="entry name" value="Zinc finger protein 33A"/>
    <property type="match status" value="1"/>
</dbReference>
<dbReference type="PANTHER" id="PTHR23235">
    <property type="entry name" value="KRUEPPEL-LIKE TRANSCRIPTION FACTOR"/>
    <property type="match status" value="1"/>
</dbReference>
<evidence type="ECO:0000256" key="11">
    <source>
        <dbReference type="SAM" id="MobiDB-lite"/>
    </source>
</evidence>
<keyword evidence="3" id="KW-0479">Metal-binding</keyword>
<feature type="compositionally biased region" description="Low complexity" evidence="11">
    <location>
        <begin position="1"/>
        <end position="10"/>
    </location>
</feature>
<keyword evidence="4" id="KW-0677">Repeat</keyword>
<keyword evidence="8" id="KW-0804">Transcription</keyword>
<dbReference type="Pfam" id="PF00096">
    <property type="entry name" value="zf-C2H2"/>
    <property type="match status" value="4"/>
</dbReference>
<dbReference type="Proteomes" id="UP000694390">
    <property type="component" value="Chromosome 9"/>
</dbReference>
<comment type="similarity">
    <text evidence="2">Belongs to the krueppel C2H2-type zinc-finger protein family.</text>
</comment>
<dbReference type="GeneTree" id="ENSGT00940000154715"/>
<sequence>TMDGTPPGGESPAGGATGGESQPVYSEERLNQLRICTCRRKHLGCSTSPWDVSHTCFGLVFPFPSLFEVSVSITAGDAMVCEKEEQNSLQENVEQVDEHRELLQRSKRNVSKSHEQGKSCKTQYTAEREQGNQPGEKMGKFISCQGSQKSIKETTTQQEILMGKRENTCSECGKNFTRSSHLIAHQRIHTGERPYKCCECGKTFYRHSSLIAHQRIHTREWPCKCSECGKYFTESSALSAHQRIHMGKTPFECHECGKTFSRSSHLIRHQTVHTGERTFRL</sequence>
<dbReference type="PANTHER" id="PTHR23235:SF178">
    <property type="entry name" value="C2H2-TYPE DOMAIN-CONTAINING PROTEIN-RELATED"/>
    <property type="match status" value="1"/>
</dbReference>
<dbReference type="FunFam" id="3.30.160.60:FF:002090">
    <property type="entry name" value="Zinc finger protein 473"/>
    <property type="match status" value="1"/>
</dbReference>
<keyword evidence="5 10" id="KW-0863">Zinc-finger</keyword>
<dbReference type="FunFam" id="3.30.160.60:FF:001498">
    <property type="entry name" value="Zinc finger protein 404"/>
    <property type="match status" value="1"/>
</dbReference>
<feature type="region of interest" description="Disordered" evidence="11">
    <location>
        <begin position="1"/>
        <end position="23"/>
    </location>
</feature>
<evidence type="ECO:0000256" key="4">
    <source>
        <dbReference type="ARBA" id="ARBA00022737"/>
    </source>
</evidence>
<evidence type="ECO:0000313" key="14">
    <source>
        <dbReference type="Proteomes" id="UP000694390"/>
    </source>
</evidence>
<proteinExistence type="inferred from homology"/>
<dbReference type="Gene3D" id="3.30.160.60">
    <property type="entry name" value="Classic Zinc Finger"/>
    <property type="match status" value="4"/>
</dbReference>
<comment type="subcellular location">
    <subcellularLocation>
        <location evidence="1">Nucleus</location>
    </subcellularLocation>
</comment>
<dbReference type="PROSITE" id="PS00028">
    <property type="entry name" value="ZINC_FINGER_C2H2_1"/>
    <property type="match status" value="4"/>
</dbReference>
<reference evidence="13" key="1">
    <citation type="submission" date="2019-06" db="EMBL/GenBank/DDBJ databases">
        <title>G10K-VGP Goodes thornscrub tortoise genome, primary haplotype.</title>
        <authorList>
            <person name="Murphy B."/>
            <person name="Edwards T."/>
            <person name="Rhie A."/>
            <person name="Koren S."/>
            <person name="Phillippy A."/>
            <person name="Fedrigo O."/>
            <person name="Haase B."/>
            <person name="Mountcastle J."/>
            <person name="Lewin H."/>
            <person name="Damas J."/>
            <person name="Howe K."/>
            <person name="Formenti G."/>
            <person name="Myers G."/>
            <person name="Durbin R."/>
            <person name="Jarvis E.D."/>
        </authorList>
    </citation>
    <scope>NUCLEOTIDE SEQUENCE [LARGE SCALE GENOMIC DNA]</scope>
</reference>
<dbReference type="SUPFAM" id="SSF57667">
    <property type="entry name" value="beta-beta-alpha zinc fingers"/>
    <property type="match status" value="2"/>
</dbReference>
<dbReference type="InterPro" id="IPR036236">
    <property type="entry name" value="Znf_C2H2_sf"/>
</dbReference>
<reference evidence="13" key="3">
    <citation type="submission" date="2025-09" db="UniProtKB">
        <authorList>
            <consortium name="Ensembl"/>
        </authorList>
    </citation>
    <scope>IDENTIFICATION</scope>
</reference>
<evidence type="ECO:0000313" key="13">
    <source>
        <dbReference type="Ensembl" id="ENSGEVP00005016460.1"/>
    </source>
</evidence>
<dbReference type="InterPro" id="IPR013087">
    <property type="entry name" value="Znf_C2H2_type"/>
</dbReference>
<evidence type="ECO:0000256" key="2">
    <source>
        <dbReference type="ARBA" id="ARBA00006991"/>
    </source>
</evidence>
<evidence type="ECO:0000256" key="7">
    <source>
        <dbReference type="ARBA" id="ARBA00023015"/>
    </source>
</evidence>
<name>A0A8C4WIM3_9SAUR</name>
<dbReference type="GO" id="GO:0000978">
    <property type="term" value="F:RNA polymerase II cis-regulatory region sequence-specific DNA binding"/>
    <property type="evidence" value="ECO:0007669"/>
    <property type="project" value="TreeGrafter"/>
</dbReference>
<dbReference type="FunFam" id="3.30.160.60:FF:000295">
    <property type="entry name" value="zinc finger protein 19"/>
    <property type="match status" value="1"/>
</dbReference>
<dbReference type="PROSITE" id="PS50157">
    <property type="entry name" value="ZINC_FINGER_C2H2_2"/>
    <property type="match status" value="4"/>
</dbReference>
<dbReference type="GO" id="GO:0005634">
    <property type="term" value="C:nucleus"/>
    <property type="evidence" value="ECO:0007669"/>
    <property type="project" value="UniProtKB-SubCell"/>
</dbReference>
<evidence type="ECO:0000259" key="12">
    <source>
        <dbReference type="PROSITE" id="PS50157"/>
    </source>
</evidence>
<evidence type="ECO:0000256" key="8">
    <source>
        <dbReference type="ARBA" id="ARBA00023163"/>
    </source>
</evidence>
<accession>A0A8C4WIM3</accession>
<dbReference type="AlphaFoldDB" id="A0A8C4WIM3"/>
<feature type="domain" description="C2H2-type" evidence="12">
    <location>
        <begin position="195"/>
        <end position="222"/>
    </location>
</feature>
<dbReference type="GO" id="GO:0008270">
    <property type="term" value="F:zinc ion binding"/>
    <property type="evidence" value="ECO:0007669"/>
    <property type="project" value="UniProtKB-KW"/>
</dbReference>
<keyword evidence="14" id="KW-1185">Reference proteome</keyword>
<evidence type="ECO:0000256" key="1">
    <source>
        <dbReference type="ARBA" id="ARBA00004123"/>
    </source>
</evidence>
<dbReference type="SMART" id="SM00355">
    <property type="entry name" value="ZnF_C2H2"/>
    <property type="match status" value="4"/>
</dbReference>
<feature type="domain" description="C2H2-type" evidence="12">
    <location>
        <begin position="223"/>
        <end position="250"/>
    </location>
</feature>
<evidence type="ECO:0000256" key="10">
    <source>
        <dbReference type="PROSITE-ProRule" id="PRU00042"/>
    </source>
</evidence>